<evidence type="ECO:0000256" key="1">
    <source>
        <dbReference type="SAM" id="MobiDB-lite"/>
    </source>
</evidence>
<dbReference type="PROSITE" id="PS51257">
    <property type="entry name" value="PROKAR_LIPOPROTEIN"/>
    <property type="match status" value="1"/>
</dbReference>
<name>A0AA49JJK1_9BACT</name>
<reference evidence="2" key="2">
    <citation type="journal article" date="2024" name="Antonie Van Leeuwenhoek">
        <title>Roseihalotalea indica gen. nov., sp. nov., a halophilic Bacteroidetes from mesopelagic Southwest Indian Ocean with higher carbohydrate metabolic potential.</title>
        <authorList>
            <person name="Chen B."/>
            <person name="Zhang M."/>
            <person name="Lin D."/>
            <person name="Ye J."/>
            <person name="Tang K."/>
        </authorList>
    </citation>
    <scope>NUCLEOTIDE SEQUENCE</scope>
    <source>
        <strain evidence="2">TK19036</strain>
    </source>
</reference>
<feature type="compositionally biased region" description="Basic and acidic residues" evidence="1">
    <location>
        <begin position="23"/>
        <end position="32"/>
    </location>
</feature>
<feature type="region of interest" description="Disordered" evidence="1">
    <location>
        <begin position="22"/>
        <end position="75"/>
    </location>
</feature>
<feature type="compositionally biased region" description="Acidic residues" evidence="1">
    <location>
        <begin position="61"/>
        <end position="75"/>
    </location>
</feature>
<organism evidence="2">
    <name type="scientific">Roseihalotalea indica</name>
    <dbReference type="NCBI Taxonomy" id="2867963"/>
    <lineage>
        <taxon>Bacteria</taxon>
        <taxon>Pseudomonadati</taxon>
        <taxon>Bacteroidota</taxon>
        <taxon>Cytophagia</taxon>
        <taxon>Cytophagales</taxon>
        <taxon>Catalimonadaceae</taxon>
        <taxon>Roseihalotalea</taxon>
    </lineage>
</organism>
<reference evidence="2" key="1">
    <citation type="journal article" date="2023" name="Comput. Struct. Biotechnol. J.">
        <title>Discovery of a novel marine Bacteroidetes with a rich repertoire of carbohydrate-active enzymes.</title>
        <authorList>
            <person name="Chen B."/>
            <person name="Liu G."/>
            <person name="Chen Q."/>
            <person name="Wang H."/>
            <person name="Liu L."/>
            <person name="Tang K."/>
        </authorList>
    </citation>
    <scope>NUCLEOTIDE SEQUENCE</scope>
    <source>
        <strain evidence="2">TK19036</strain>
    </source>
</reference>
<sequence length="168" mass="18919">MKKVTYLLATTVLAGSLVLSSCDRGDDYKQNEDGEATASSGEGEFNEEEAMYPEEKVQDDTNLEDGEPLDLDSEYEPVKKRVMIASLLRQKNDLQNRIREIKMQSSATASEGDMGQMQDYVERIDTEITSIRRTPNDRISQVEKSAQTTIEEAGELLQSTKMRIDHGF</sequence>
<proteinExistence type="predicted"/>
<evidence type="ECO:0000313" key="2">
    <source>
        <dbReference type="EMBL" id="WKN39839.1"/>
    </source>
</evidence>
<protein>
    <submittedName>
        <fullName evidence="2">Uncharacterized protein</fullName>
    </submittedName>
</protein>
<dbReference type="EMBL" id="CP120682">
    <property type="protein sequence ID" value="WKN39839.1"/>
    <property type="molecule type" value="Genomic_DNA"/>
</dbReference>
<gene>
    <name evidence="2" type="ORF">K4G66_14175</name>
</gene>
<accession>A0AA49JJK1</accession>
<dbReference type="AlphaFoldDB" id="A0AA49JJK1"/>